<dbReference type="EMBL" id="CP018221">
    <property type="protein sequence ID" value="API58726.1"/>
    <property type="molecule type" value="Genomic_DNA"/>
</dbReference>
<dbReference type="OrthoDB" id="9781757at2"/>
<dbReference type="KEGG" id="sphj:BSL82_04865"/>
<dbReference type="InterPro" id="IPR014748">
    <property type="entry name" value="Enoyl-CoA_hydra_C"/>
</dbReference>
<comment type="subcellular location">
    <subcellularLocation>
        <location evidence="1">Peroxisome</location>
    </subcellularLocation>
</comment>
<dbReference type="Pfam" id="PF00378">
    <property type="entry name" value="ECH_1"/>
    <property type="match status" value="1"/>
</dbReference>
<keyword evidence="4" id="KW-0413">Isomerase</keyword>
<sequence>MEGTTESAIVIDRDRGVATLRLNRPAAGNAIDLATSQALAYATAELDNDPDVRCVLLTGTGRFFCVGGALGDFQAAGADLPSLIQKITINLHAAVSALMRMPKPVVTAVNGPAAGAGLGLAALGDVVLAAPGAHFSTAYSAIGFTGDAGVTWLLPRLVGIRTAQDMLLTNRRMSSHEAEGAGLITRVVPDERLMDEALAVAISLAEGPVRALGSIRRLVADATSSTLEEQLAAESRSICEAAARPESREGIAAFVERRNPAFADVSDPSWRSFATTEPSE</sequence>
<evidence type="ECO:0000256" key="3">
    <source>
        <dbReference type="ARBA" id="ARBA00023140"/>
    </source>
</evidence>
<dbReference type="InterPro" id="IPR001753">
    <property type="entry name" value="Enoyl-CoA_hydra/iso"/>
</dbReference>
<proteinExistence type="inferred from homology"/>
<dbReference type="GO" id="GO:0004165">
    <property type="term" value="F:delta(3)-delta(2)-enoyl-CoA isomerase activity"/>
    <property type="evidence" value="ECO:0007669"/>
    <property type="project" value="UniProtKB-ARBA"/>
</dbReference>
<name>A0A1L3ZSW1_9SPHN</name>
<evidence type="ECO:0000313" key="6">
    <source>
        <dbReference type="Proteomes" id="UP000182063"/>
    </source>
</evidence>
<dbReference type="Proteomes" id="UP000182063">
    <property type="component" value="Chromosome"/>
</dbReference>
<comment type="similarity">
    <text evidence="2">Belongs to the enoyl-CoA hydratase/isomerase family.</text>
</comment>
<dbReference type="CDD" id="cd06558">
    <property type="entry name" value="crotonase-like"/>
    <property type="match status" value="1"/>
</dbReference>
<evidence type="ECO:0000313" key="5">
    <source>
        <dbReference type="EMBL" id="API58726.1"/>
    </source>
</evidence>
<reference evidence="6" key="1">
    <citation type="submission" date="2016-11" db="EMBL/GenBank/DDBJ databases">
        <title>Complete Genome Sequence of alachlor-degrading Sphingomonas sp. strain JJ-A5.</title>
        <authorList>
            <person name="Lee H."/>
            <person name="Ka J.-O."/>
        </authorList>
    </citation>
    <scope>NUCLEOTIDE SEQUENCE [LARGE SCALE GENOMIC DNA]</scope>
    <source>
        <strain evidence="6">JJ-A5</strain>
    </source>
</reference>
<dbReference type="PANTHER" id="PTHR43684">
    <property type="match status" value="1"/>
</dbReference>
<dbReference type="Gene3D" id="1.10.12.10">
    <property type="entry name" value="Lyase 2-enoyl-coa Hydratase, Chain A, domain 2"/>
    <property type="match status" value="1"/>
</dbReference>
<dbReference type="Gene3D" id="3.90.226.10">
    <property type="entry name" value="2-enoyl-CoA Hydratase, Chain A, domain 1"/>
    <property type="match status" value="1"/>
</dbReference>
<evidence type="ECO:0000256" key="1">
    <source>
        <dbReference type="ARBA" id="ARBA00004275"/>
    </source>
</evidence>
<keyword evidence="3" id="KW-0576">Peroxisome</keyword>
<accession>A0A1L3ZSW1</accession>
<dbReference type="STRING" id="1921510.BSL82_04865"/>
<organism evidence="5 6">
    <name type="scientific">Tardibacter chloracetimidivorans</name>
    <dbReference type="NCBI Taxonomy" id="1921510"/>
    <lineage>
        <taxon>Bacteria</taxon>
        <taxon>Pseudomonadati</taxon>
        <taxon>Pseudomonadota</taxon>
        <taxon>Alphaproteobacteria</taxon>
        <taxon>Sphingomonadales</taxon>
        <taxon>Sphingomonadaceae</taxon>
        <taxon>Tardibacter</taxon>
    </lineage>
</organism>
<evidence type="ECO:0000256" key="4">
    <source>
        <dbReference type="ARBA" id="ARBA00023235"/>
    </source>
</evidence>
<dbReference type="InterPro" id="IPR051053">
    <property type="entry name" value="ECH/Chromodomain_protein"/>
</dbReference>
<dbReference type="InterPro" id="IPR029045">
    <property type="entry name" value="ClpP/crotonase-like_dom_sf"/>
</dbReference>
<protein>
    <recommendedName>
        <fullName evidence="7">Enoyl-CoA hydratase</fullName>
    </recommendedName>
</protein>
<evidence type="ECO:0000256" key="2">
    <source>
        <dbReference type="ARBA" id="ARBA00005254"/>
    </source>
</evidence>
<dbReference type="PANTHER" id="PTHR43684:SF1">
    <property type="entry name" value="ENOYL-COA DELTA ISOMERASE 2"/>
    <property type="match status" value="1"/>
</dbReference>
<dbReference type="SUPFAM" id="SSF52096">
    <property type="entry name" value="ClpP/crotonase"/>
    <property type="match status" value="1"/>
</dbReference>
<gene>
    <name evidence="5" type="ORF">BSL82_04865</name>
</gene>
<dbReference type="RefSeq" id="WP_072596282.1">
    <property type="nucleotide sequence ID" value="NZ_CP018221.1"/>
</dbReference>
<dbReference type="AlphaFoldDB" id="A0A1L3ZSW1"/>
<evidence type="ECO:0008006" key="7">
    <source>
        <dbReference type="Google" id="ProtNLM"/>
    </source>
</evidence>
<keyword evidence="6" id="KW-1185">Reference proteome</keyword>